<dbReference type="SUPFAM" id="SSF103473">
    <property type="entry name" value="MFS general substrate transporter"/>
    <property type="match status" value="1"/>
</dbReference>
<evidence type="ECO:0000256" key="6">
    <source>
        <dbReference type="ARBA" id="ARBA00023136"/>
    </source>
</evidence>
<evidence type="ECO:0000256" key="4">
    <source>
        <dbReference type="ARBA" id="ARBA00022692"/>
    </source>
</evidence>
<evidence type="ECO:0000256" key="8">
    <source>
        <dbReference type="SAM" id="Phobius"/>
    </source>
</evidence>
<evidence type="ECO:0000256" key="1">
    <source>
        <dbReference type="ARBA" id="ARBA00004429"/>
    </source>
</evidence>
<dbReference type="GO" id="GO:0022857">
    <property type="term" value="F:transmembrane transporter activity"/>
    <property type="evidence" value="ECO:0007669"/>
    <property type="project" value="InterPro"/>
</dbReference>
<dbReference type="Pfam" id="PF05977">
    <property type="entry name" value="MFS_3"/>
    <property type="match status" value="1"/>
</dbReference>
<proteinExistence type="predicted"/>
<dbReference type="AlphaFoldDB" id="A0A941F0F9"/>
<dbReference type="GO" id="GO:0005886">
    <property type="term" value="C:plasma membrane"/>
    <property type="evidence" value="ECO:0007669"/>
    <property type="project" value="UniProtKB-SubCell"/>
</dbReference>
<dbReference type="InterPro" id="IPR036259">
    <property type="entry name" value="MFS_trans_sf"/>
</dbReference>
<feature type="transmembrane region" description="Helical" evidence="8">
    <location>
        <begin position="280"/>
        <end position="301"/>
    </location>
</feature>
<evidence type="ECO:0000256" key="2">
    <source>
        <dbReference type="ARBA" id="ARBA00022448"/>
    </source>
</evidence>
<dbReference type="Proteomes" id="UP000675781">
    <property type="component" value="Unassembled WGS sequence"/>
</dbReference>
<comment type="subcellular location">
    <subcellularLocation>
        <location evidence="1">Cell inner membrane</location>
        <topology evidence="1">Multi-pass membrane protein</topology>
    </subcellularLocation>
</comment>
<evidence type="ECO:0000256" key="3">
    <source>
        <dbReference type="ARBA" id="ARBA00022475"/>
    </source>
</evidence>
<dbReference type="Gene3D" id="1.20.1250.20">
    <property type="entry name" value="MFS general substrate transporter like domains"/>
    <property type="match status" value="1"/>
</dbReference>
<keyword evidence="3" id="KW-1003">Cell membrane</keyword>
<feature type="transmembrane region" description="Helical" evidence="8">
    <location>
        <begin position="345"/>
        <end position="363"/>
    </location>
</feature>
<keyword evidence="6 8" id="KW-0472">Membrane</keyword>
<keyword evidence="2" id="KW-0813">Transport</keyword>
<feature type="region of interest" description="Disordered" evidence="7">
    <location>
        <begin position="1"/>
        <end position="57"/>
    </location>
</feature>
<feature type="transmembrane region" description="Helical" evidence="8">
    <location>
        <begin position="201"/>
        <end position="226"/>
    </location>
</feature>
<evidence type="ECO:0000256" key="7">
    <source>
        <dbReference type="SAM" id="MobiDB-lite"/>
    </source>
</evidence>
<dbReference type="EMBL" id="JAGSOG010000379">
    <property type="protein sequence ID" value="MBR7839109.1"/>
    <property type="molecule type" value="Genomic_DNA"/>
</dbReference>
<accession>A0A941F0F9</accession>
<feature type="compositionally biased region" description="Gly residues" evidence="7">
    <location>
        <begin position="15"/>
        <end position="26"/>
    </location>
</feature>
<gene>
    <name evidence="10" type="ORF">KDL01_37935</name>
</gene>
<dbReference type="InterPro" id="IPR010290">
    <property type="entry name" value="TM_effector"/>
</dbReference>
<keyword evidence="5 8" id="KW-1133">Transmembrane helix</keyword>
<comment type="caution">
    <text evidence="10">The sequence shown here is derived from an EMBL/GenBank/DDBJ whole genome shotgun (WGS) entry which is preliminary data.</text>
</comment>
<keyword evidence="4 8" id="KW-0812">Transmembrane</keyword>
<keyword evidence="11" id="KW-1185">Reference proteome</keyword>
<feature type="compositionally biased region" description="Low complexity" evidence="7">
    <location>
        <begin position="27"/>
        <end position="52"/>
    </location>
</feature>
<feature type="transmembrane region" description="Helical" evidence="8">
    <location>
        <begin position="76"/>
        <end position="99"/>
    </location>
</feature>
<name>A0A941F0F9_9ACTN</name>
<evidence type="ECO:0000313" key="10">
    <source>
        <dbReference type="EMBL" id="MBR7839109.1"/>
    </source>
</evidence>
<feature type="compositionally biased region" description="Low complexity" evidence="7">
    <location>
        <begin position="1"/>
        <end position="14"/>
    </location>
</feature>
<feature type="transmembrane region" description="Helical" evidence="8">
    <location>
        <begin position="435"/>
        <end position="454"/>
    </location>
</feature>
<feature type="domain" description="Major facilitator superfamily (MFS) profile" evidence="9">
    <location>
        <begin position="259"/>
        <end position="464"/>
    </location>
</feature>
<evidence type="ECO:0000313" key="11">
    <source>
        <dbReference type="Proteomes" id="UP000675781"/>
    </source>
</evidence>
<dbReference type="InterPro" id="IPR020846">
    <property type="entry name" value="MFS_dom"/>
</dbReference>
<protein>
    <submittedName>
        <fullName evidence="10">MFS transporter</fullName>
    </submittedName>
</protein>
<sequence length="464" mass="47492">MSSVTSTPPSAASEQGGGGGQPGTPGDGATASGSSTGADSGVEAGAESGAAAPRRGKLRKLAVDTRPLRHPAYRRLWTSSIVTAMGSQMTAVAVPFQVYQLTNSSGWVGIASFCGLLPLIVFGLWGGAIADTMDRRKLMLLTNTGVAVSSIALWVQAALHVDSIALLIGLLMVQQAMFGMNSPARSATIPRLVPREELPAANALSGIVMSVGGLVGPMVGGALIPITGLSTLYLLDACGLTVTLWAVLRLPLLPPLGSAPKRAGVGHIVEGFRVGLSNRLLAWSFGVDLIAMIFGMPRALFPQMADTTFAGNHLALSWLYAAIPLGSVLGGLLSGSFSRLHRHGLMTIVAVGAWGAAIIGFGLSGNIALAGLFLALGGAADLMSMVFRQSILQTVVTDELKGRMQGVFTVVVAGGPRLADLAHGLAGAALGTRTAVTAGGVLVVVGMIAVAVLVPQYRDYRAEI</sequence>
<evidence type="ECO:0000256" key="5">
    <source>
        <dbReference type="ARBA" id="ARBA00022989"/>
    </source>
</evidence>
<feature type="transmembrane region" description="Helical" evidence="8">
    <location>
        <begin position="105"/>
        <end position="126"/>
    </location>
</feature>
<dbReference type="PANTHER" id="PTHR23513:SF9">
    <property type="entry name" value="ENTEROBACTIN EXPORTER ENTS"/>
    <property type="match status" value="1"/>
</dbReference>
<dbReference type="CDD" id="cd06173">
    <property type="entry name" value="MFS_MefA_like"/>
    <property type="match status" value="1"/>
</dbReference>
<dbReference type="PANTHER" id="PTHR23513">
    <property type="entry name" value="INTEGRAL MEMBRANE EFFLUX PROTEIN-RELATED"/>
    <property type="match status" value="1"/>
</dbReference>
<evidence type="ECO:0000259" key="9">
    <source>
        <dbReference type="PROSITE" id="PS50850"/>
    </source>
</evidence>
<organism evidence="10 11">
    <name type="scientific">Actinospica durhamensis</name>
    <dbReference type="NCBI Taxonomy" id="1508375"/>
    <lineage>
        <taxon>Bacteria</taxon>
        <taxon>Bacillati</taxon>
        <taxon>Actinomycetota</taxon>
        <taxon>Actinomycetes</taxon>
        <taxon>Catenulisporales</taxon>
        <taxon>Actinospicaceae</taxon>
        <taxon>Actinospica</taxon>
    </lineage>
</organism>
<reference evidence="10" key="1">
    <citation type="submission" date="2021-04" db="EMBL/GenBank/DDBJ databases">
        <title>Genome based classification of Actinospica acidithermotolerans sp. nov., an actinobacterium isolated from an Indonesian hot spring.</title>
        <authorList>
            <person name="Kusuma A.B."/>
            <person name="Putra K.E."/>
            <person name="Nafisah S."/>
            <person name="Loh J."/>
            <person name="Nouioui I."/>
            <person name="Goodfellow M."/>
        </authorList>
    </citation>
    <scope>NUCLEOTIDE SEQUENCE</scope>
    <source>
        <strain evidence="10">CSCA 57</strain>
    </source>
</reference>
<feature type="transmembrane region" description="Helical" evidence="8">
    <location>
        <begin position="313"/>
        <end position="333"/>
    </location>
</feature>
<dbReference type="PROSITE" id="PS50850">
    <property type="entry name" value="MFS"/>
    <property type="match status" value="1"/>
</dbReference>